<feature type="region of interest" description="Disordered" evidence="1">
    <location>
        <begin position="24"/>
        <end position="98"/>
    </location>
</feature>
<dbReference type="PATRIC" id="fig|576784.4.peg.1943"/>
<evidence type="ECO:0000313" key="2">
    <source>
        <dbReference type="EMBL" id="CDR05050.1"/>
    </source>
</evidence>
<dbReference type="HOGENOM" id="CLU_2332442_0_0_11"/>
<protein>
    <submittedName>
        <fullName evidence="2">Uncharacterized protein</fullName>
    </submittedName>
</protein>
<accession>A0A060ZGA7</accession>
<dbReference type="AlphaFoldDB" id="A0A060ZGA7"/>
<feature type="compositionally biased region" description="Polar residues" evidence="1">
    <location>
        <begin position="42"/>
        <end position="51"/>
    </location>
</feature>
<name>A0A060ZGA7_9ACTN</name>
<sequence length="98" mass="10433">MVSNRPAGRPVKSAAGWERSCVRSARAGSPAIRSRRWPMTAGDTSVAQYASQRGARRAMSSPVPTPISSTRRGSSSMIRSTVVVSHSRISGSGMGRWS</sequence>
<gene>
    <name evidence="2" type="ORF">SIRAN2027</name>
</gene>
<evidence type="ECO:0000256" key="1">
    <source>
        <dbReference type="SAM" id="MobiDB-lite"/>
    </source>
</evidence>
<reference evidence="2" key="1">
    <citation type="submission" date="2014-05" db="EMBL/GenBank/DDBJ databases">
        <authorList>
            <person name="Horn Fabian"/>
        </authorList>
    </citation>
    <scope>NUCLEOTIDE SEQUENCE</scope>
</reference>
<feature type="compositionally biased region" description="Polar residues" evidence="1">
    <location>
        <begin position="66"/>
        <end position="90"/>
    </location>
</feature>
<dbReference type="EMBL" id="LK022848">
    <property type="protein sequence ID" value="CDR05050.1"/>
    <property type="molecule type" value="Genomic_DNA"/>
</dbReference>
<proteinExistence type="predicted"/>
<organism evidence="2">
    <name type="scientific">Streptomyces iranensis</name>
    <dbReference type="NCBI Taxonomy" id="576784"/>
    <lineage>
        <taxon>Bacteria</taxon>
        <taxon>Bacillati</taxon>
        <taxon>Actinomycetota</taxon>
        <taxon>Actinomycetes</taxon>
        <taxon>Kitasatosporales</taxon>
        <taxon>Streptomycetaceae</taxon>
        <taxon>Streptomyces</taxon>
        <taxon>Streptomyces violaceusniger group</taxon>
    </lineage>
</organism>